<accession>A0ABR7NGX4</accession>
<keyword evidence="1" id="KW-1133">Transmembrane helix</keyword>
<sequence>MKRRPAAHLIDLLFPLALFCAFAVTSLLVVVIGADVYRRTTDEMDRNFALRTPLAYLSQAVHRTDLAGGISVGRFGDGQALILSETVNGEEYRTYLYCRGGNLCELFARADADAAPENGQAVTGCVSFTVDEAGPGLYRIRCATETGGQAEACVAARSDRSAP</sequence>
<evidence type="ECO:0000256" key="1">
    <source>
        <dbReference type="SAM" id="Phobius"/>
    </source>
</evidence>
<evidence type="ECO:0000313" key="2">
    <source>
        <dbReference type="EMBL" id="MBC8575643.1"/>
    </source>
</evidence>
<organism evidence="2 3">
    <name type="scientific">Yanshouia hominis</name>
    <dbReference type="NCBI Taxonomy" id="2763673"/>
    <lineage>
        <taxon>Bacteria</taxon>
        <taxon>Bacillati</taxon>
        <taxon>Bacillota</taxon>
        <taxon>Clostridia</taxon>
        <taxon>Eubacteriales</taxon>
        <taxon>Oscillospiraceae</taxon>
        <taxon>Yanshouia</taxon>
    </lineage>
</organism>
<dbReference type="Pfam" id="PF16152">
    <property type="entry name" value="DUF4860"/>
    <property type="match status" value="1"/>
</dbReference>
<reference evidence="2 3" key="1">
    <citation type="submission" date="2020-08" db="EMBL/GenBank/DDBJ databases">
        <title>Genome public.</title>
        <authorList>
            <person name="Liu C."/>
            <person name="Sun Q."/>
        </authorList>
    </citation>
    <scope>NUCLEOTIDE SEQUENCE [LARGE SCALE GENOMIC DNA]</scope>
    <source>
        <strain evidence="2 3">BX1</strain>
    </source>
</reference>
<dbReference type="InterPro" id="IPR032340">
    <property type="entry name" value="DUF4860"/>
</dbReference>
<proteinExistence type="predicted"/>
<keyword evidence="1" id="KW-0472">Membrane</keyword>
<dbReference type="RefSeq" id="WP_262399267.1">
    <property type="nucleotide sequence ID" value="NZ_JACRTB010000006.1"/>
</dbReference>
<protein>
    <submittedName>
        <fullName evidence="2">DUF4860 domain-containing protein</fullName>
    </submittedName>
</protein>
<keyword evidence="1" id="KW-0812">Transmembrane</keyword>
<dbReference type="EMBL" id="JACRTB010000006">
    <property type="protein sequence ID" value="MBC8575643.1"/>
    <property type="molecule type" value="Genomic_DNA"/>
</dbReference>
<dbReference type="Proteomes" id="UP000658131">
    <property type="component" value="Unassembled WGS sequence"/>
</dbReference>
<evidence type="ECO:0000313" key="3">
    <source>
        <dbReference type="Proteomes" id="UP000658131"/>
    </source>
</evidence>
<gene>
    <name evidence="2" type="ORF">H8717_04350</name>
</gene>
<comment type="caution">
    <text evidence="2">The sequence shown here is derived from an EMBL/GenBank/DDBJ whole genome shotgun (WGS) entry which is preliminary data.</text>
</comment>
<keyword evidence="3" id="KW-1185">Reference proteome</keyword>
<feature type="transmembrane region" description="Helical" evidence="1">
    <location>
        <begin position="12"/>
        <end position="37"/>
    </location>
</feature>
<name>A0ABR7NGX4_9FIRM</name>